<organism evidence="1 2">
    <name type="scientific">Plastoroseomonas arctica</name>
    <dbReference type="NCBI Taxonomy" id="1509237"/>
    <lineage>
        <taxon>Bacteria</taxon>
        <taxon>Pseudomonadati</taxon>
        <taxon>Pseudomonadota</taxon>
        <taxon>Alphaproteobacteria</taxon>
        <taxon>Acetobacterales</taxon>
        <taxon>Acetobacteraceae</taxon>
        <taxon>Plastoroseomonas</taxon>
    </lineage>
</organism>
<dbReference type="AlphaFoldDB" id="A0AAF1JY06"/>
<reference evidence="1" key="2">
    <citation type="journal article" date="2021" name="Syst. Appl. Microbiol.">
        <title>Roseomonas hellenica sp. nov., isolated from roots of wild-growing Alkanna tinctoria.</title>
        <authorList>
            <person name="Rat A."/>
            <person name="Naranjo H.D."/>
            <person name="Lebbe L."/>
            <person name="Cnockaert M."/>
            <person name="Krigas N."/>
            <person name="Grigoriadou K."/>
            <person name="Maloupa E."/>
            <person name="Willems A."/>
        </authorList>
    </citation>
    <scope>NUCLEOTIDE SEQUENCE</scope>
    <source>
        <strain evidence="1">LMG 28251</strain>
    </source>
</reference>
<dbReference type="EMBL" id="JAAEDH010000001">
    <property type="protein sequence ID" value="MBR0653480.1"/>
    <property type="molecule type" value="Genomic_DNA"/>
</dbReference>
<dbReference type="Proteomes" id="UP001196068">
    <property type="component" value="Unassembled WGS sequence"/>
</dbReference>
<name>A0AAF1JY06_9PROT</name>
<keyword evidence="2" id="KW-1185">Reference proteome</keyword>
<sequence length="59" mass="6101">MAEPLSRVVFDAVMARAGIVLSDAEAEGIRAASAHVQRFAAAVRVPRPVGAEPATVFAP</sequence>
<gene>
    <name evidence="1" type="ORF">GXW79_00155</name>
</gene>
<accession>A0AAF1JY06</accession>
<evidence type="ECO:0000313" key="2">
    <source>
        <dbReference type="Proteomes" id="UP001196068"/>
    </source>
</evidence>
<comment type="caution">
    <text evidence="1">The sequence shown here is derived from an EMBL/GenBank/DDBJ whole genome shotgun (WGS) entry which is preliminary data.</text>
</comment>
<proteinExistence type="predicted"/>
<reference evidence="1" key="1">
    <citation type="submission" date="2020-01" db="EMBL/GenBank/DDBJ databases">
        <authorList>
            <person name="Rat A."/>
        </authorList>
    </citation>
    <scope>NUCLEOTIDE SEQUENCE</scope>
    <source>
        <strain evidence="1">LMG 28251</strain>
    </source>
</reference>
<protein>
    <submittedName>
        <fullName evidence="1">Uncharacterized protein</fullName>
    </submittedName>
</protein>
<dbReference type="RefSeq" id="WP_211872188.1">
    <property type="nucleotide sequence ID" value="NZ_JAAEDH010000001.1"/>
</dbReference>
<evidence type="ECO:0000313" key="1">
    <source>
        <dbReference type="EMBL" id="MBR0653480.1"/>
    </source>
</evidence>